<gene>
    <name evidence="2" type="ORF">AWW68_13710</name>
</gene>
<keyword evidence="1" id="KW-0732">Signal</keyword>
<dbReference type="STRING" id="333140.AWW68_13710"/>
<dbReference type="OrthoDB" id="980291at2"/>
<keyword evidence="3" id="KW-1185">Reference proteome</keyword>
<reference evidence="2 3" key="1">
    <citation type="submission" date="2016-01" db="EMBL/GenBank/DDBJ databases">
        <title>Genome sequencing of Roseivirga spongicola UST030701-084.</title>
        <authorList>
            <person name="Selvaratnam C."/>
            <person name="Thevarajoo S."/>
            <person name="Goh K.M."/>
            <person name="Ee R."/>
            <person name="Chan K.-G."/>
            <person name="Chong C.S."/>
        </authorList>
    </citation>
    <scope>NUCLEOTIDE SEQUENCE [LARGE SCALE GENOMIC DNA]</scope>
    <source>
        <strain evidence="2 3">UST030701-084</strain>
    </source>
</reference>
<feature type="chain" id="PRO_5007574181" description="DUF3575 domain-containing protein" evidence="1">
    <location>
        <begin position="21"/>
        <end position="243"/>
    </location>
</feature>
<sequence>MMKYLFSLYFSLLFSLNLRAQYVQEQPDSTSSNFPSFSIKYFPSHLVGHFPSHLFGAELMLNESLSLEGRYGRLIDRDVYDYDQTYYFNKSGFKSSLMLKLYMNKADLKKGAVASIFDSDGRDETFQPYLGVEFFYNQINHDRERTYKLSCGAACSYYSETVYGLTQNRWGGRLHLGFITPVAGPVFLDCSVGLGLMKWRVIADDRKPEDYEHQYGYNLEEDGGQSVIPAADLNIKVLFRIFR</sequence>
<evidence type="ECO:0000313" key="3">
    <source>
        <dbReference type="Proteomes" id="UP000075606"/>
    </source>
</evidence>
<comment type="caution">
    <text evidence="2">The sequence shown here is derived from an EMBL/GenBank/DDBJ whole genome shotgun (WGS) entry which is preliminary data.</text>
</comment>
<dbReference type="AlphaFoldDB" id="A0A150X4V8"/>
<protein>
    <recommendedName>
        <fullName evidence="4">DUF3575 domain-containing protein</fullName>
    </recommendedName>
</protein>
<evidence type="ECO:0000313" key="2">
    <source>
        <dbReference type="EMBL" id="KYG73733.1"/>
    </source>
</evidence>
<name>A0A150X4V8_9BACT</name>
<organism evidence="2 3">
    <name type="scientific">Roseivirga spongicola</name>
    <dbReference type="NCBI Taxonomy" id="333140"/>
    <lineage>
        <taxon>Bacteria</taxon>
        <taxon>Pseudomonadati</taxon>
        <taxon>Bacteroidota</taxon>
        <taxon>Cytophagia</taxon>
        <taxon>Cytophagales</taxon>
        <taxon>Roseivirgaceae</taxon>
        <taxon>Roseivirga</taxon>
    </lineage>
</organism>
<dbReference type="RefSeq" id="WP_068222486.1">
    <property type="nucleotide sequence ID" value="NZ_CP139724.1"/>
</dbReference>
<dbReference type="Proteomes" id="UP000075606">
    <property type="component" value="Unassembled WGS sequence"/>
</dbReference>
<evidence type="ECO:0000256" key="1">
    <source>
        <dbReference type="SAM" id="SignalP"/>
    </source>
</evidence>
<feature type="signal peptide" evidence="1">
    <location>
        <begin position="1"/>
        <end position="20"/>
    </location>
</feature>
<accession>A0A150X4V8</accession>
<proteinExistence type="predicted"/>
<dbReference type="EMBL" id="LRPC01000028">
    <property type="protein sequence ID" value="KYG73733.1"/>
    <property type="molecule type" value="Genomic_DNA"/>
</dbReference>
<evidence type="ECO:0008006" key="4">
    <source>
        <dbReference type="Google" id="ProtNLM"/>
    </source>
</evidence>